<dbReference type="PANTHER" id="PTHR43399">
    <property type="entry name" value="SUBTILISIN-RELATED"/>
    <property type="match status" value="1"/>
</dbReference>
<sequence length="677" mass="71262">MLRRETTRYSRLSVILSVILTINSRQVFSYGKATKPPSRRLIVNVPNFQKETETEAASRRNKLSPTEIDSIESFVAPFRIIGEASILGLLLLEASESEVANGDLQRLSEMEINGSKAFEFVEEDSLIYAERQRLLASEGEAAVNSQWPLEDTRAREAWLTTRGSTRILVGLVDTGLDVTHPDLAGALWRNPLETANGRDDDGNGVVDDIHGANFDMFPPSGDLEDTDGHGTHVAGIIAGRGNAPDGIRGMARVSLVGCKALGSLGRGSLSSAIRCMEYLLEAGVDAIVASWGTYSLSRAMEVTVRAAEKQGVVFVSAAGNEGSNNDVRPHFPSGFRTSTSIAVAASTELGGLWTEPGASSSNFGLGTVDIAAPGARVVSTYKGGIYAVMDGTSQAAPHVAGVAALLLSYCWQAGLPARGHPGRAAKVVDSILAGAACTDGLMGSVITGGKLDAAASMRYLADVLGSTRQDCVVSCWRNSSVGVRERSVLVEPSVGGAACPPLREDIIQCEGGRCQAVGKPVPQLPWGLSTLGFGMPGDSGQRTVRPAPPPPPPPQQQQEEEQEKKGGAPELEDATPEHSKGASRGDPALGRDCQVGPWGPWGPCRRGSERCERRRSRQVVRPPLGPVWDCPPLVGSEPCGPGECGPEPTRQEPATAGGLAGGGGEGWPSLADVLGRR</sequence>
<dbReference type="InterPro" id="IPR015500">
    <property type="entry name" value="Peptidase_S8_subtilisin-rel"/>
</dbReference>
<dbReference type="InterPro" id="IPR051048">
    <property type="entry name" value="Peptidase_S8/S53_subtilisin"/>
</dbReference>
<dbReference type="EMBL" id="GBEZ01006863">
    <property type="protein sequence ID" value="JAC78558.1"/>
    <property type="molecule type" value="Transcribed_RNA"/>
</dbReference>
<proteinExistence type="inferred from homology"/>
<dbReference type="PROSITE" id="PS50092">
    <property type="entry name" value="TSP1"/>
    <property type="match status" value="1"/>
</dbReference>
<dbReference type="GO" id="GO:0004252">
    <property type="term" value="F:serine-type endopeptidase activity"/>
    <property type="evidence" value="ECO:0007669"/>
    <property type="project" value="UniProtKB-UniRule"/>
</dbReference>
<keyword evidence="3 5" id="KW-0378">Hydrolase</keyword>
<keyword evidence="2 5" id="KW-0645">Protease</keyword>
<dbReference type="Gene3D" id="3.40.50.200">
    <property type="entry name" value="Peptidase S8/S53 domain"/>
    <property type="match status" value="1"/>
</dbReference>
<evidence type="ECO:0000256" key="3">
    <source>
        <dbReference type="ARBA" id="ARBA00022801"/>
    </source>
</evidence>
<dbReference type="SUPFAM" id="SSF52743">
    <property type="entry name" value="Subtilisin-like"/>
    <property type="match status" value="1"/>
</dbReference>
<reference evidence="9" key="1">
    <citation type="submission" date="2014-05" db="EMBL/GenBank/DDBJ databases">
        <title>The transcriptome of the halophilic microalga Tetraselmis sp. GSL018 isolated from the Great Salt Lake, Utah.</title>
        <authorList>
            <person name="Jinkerson R.E."/>
            <person name="D'Adamo S."/>
            <person name="Posewitz M.C."/>
        </authorList>
    </citation>
    <scope>NUCLEOTIDE SEQUENCE</scope>
    <source>
        <strain evidence="9">GSL018</strain>
    </source>
</reference>
<evidence type="ECO:0000256" key="5">
    <source>
        <dbReference type="PROSITE-ProRule" id="PRU01240"/>
    </source>
</evidence>
<protein>
    <submittedName>
        <fullName evidence="9">Peptidase s8</fullName>
    </submittedName>
</protein>
<dbReference type="PRINTS" id="PR00723">
    <property type="entry name" value="SUBTILISIN"/>
</dbReference>
<feature type="active site" description="Charge relay system" evidence="5">
    <location>
        <position position="229"/>
    </location>
</feature>
<dbReference type="InterPro" id="IPR022398">
    <property type="entry name" value="Peptidase_S8_His-AS"/>
</dbReference>
<evidence type="ECO:0000256" key="6">
    <source>
        <dbReference type="RuleBase" id="RU003355"/>
    </source>
</evidence>
<feature type="domain" description="Peptidase S8/S53" evidence="8">
    <location>
        <begin position="166"/>
        <end position="408"/>
    </location>
</feature>
<evidence type="ECO:0000256" key="7">
    <source>
        <dbReference type="SAM" id="MobiDB-lite"/>
    </source>
</evidence>
<dbReference type="Gene3D" id="2.20.100.10">
    <property type="entry name" value="Thrombospondin type-1 (TSP1) repeat"/>
    <property type="match status" value="1"/>
</dbReference>
<dbReference type="InterPro" id="IPR000884">
    <property type="entry name" value="TSP1_rpt"/>
</dbReference>
<dbReference type="InterPro" id="IPR036852">
    <property type="entry name" value="Peptidase_S8/S53_dom_sf"/>
</dbReference>
<dbReference type="Pfam" id="PF00082">
    <property type="entry name" value="Peptidase_S8"/>
    <property type="match status" value="1"/>
</dbReference>
<dbReference type="GO" id="GO:0006508">
    <property type="term" value="P:proteolysis"/>
    <property type="evidence" value="ECO:0007669"/>
    <property type="project" value="UniProtKB-KW"/>
</dbReference>
<dbReference type="AlphaFoldDB" id="A0A061S2U8"/>
<feature type="compositionally biased region" description="Pro residues" evidence="7">
    <location>
        <begin position="546"/>
        <end position="555"/>
    </location>
</feature>
<evidence type="ECO:0000256" key="2">
    <source>
        <dbReference type="ARBA" id="ARBA00022670"/>
    </source>
</evidence>
<dbReference type="InterPro" id="IPR023827">
    <property type="entry name" value="Peptidase_S8_Asp-AS"/>
</dbReference>
<evidence type="ECO:0000259" key="8">
    <source>
        <dbReference type="Pfam" id="PF00082"/>
    </source>
</evidence>
<dbReference type="InterPro" id="IPR000209">
    <property type="entry name" value="Peptidase_S8/S53_dom"/>
</dbReference>
<accession>A0A061S2U8</accession>
<feature type="compositionally biased region" description="Low complexity" evidence="7">
    <location>
        <begin position="637"/>
        <end position="648"/>
    </location>
</feature>
<evidence type="ECO:0000256" key="4">
    <source>
        <dbReference type="ARBA" id="ARBA00022825"/>
    </source>
</evidence>
<dbReference type="InterPro" id="IPR034204">
    <property type="entry name" value="PfSUB1-like_cat_dom"/>
</dbReference>
<dbReference type="PANTHER" id="PTHR43399:SF4">
    <property type="entry name" value="CELL WALL-ASSOCIATED PROTEASE"/>
    <property type="match status" value="1"/>
</dbReference>
<evidence type="ECO:0000256" key="1">
    <source>
        <dbReference type="ARBA" id="ARBA00011073"/>
    </source>
</evidence>
<organism evidence="9">
    <name type="scientific">Tetraselmis sp. GSL018</name>
    <dbReference type="NCBI Taxonomy" id="582737"/>
    <lineage>
        <taxon>Eukaryota</taxon>
        <taxon>Viridiplantae</taxon>
        <taxon>Chlorophyta</taxon>
        <taxon>core chlorophytes</taxon>
        <taxon>Chlorodendrophyceae</taxon>
        <taxon>Chlorodendrales</taxon>
        <taxon>Chlorodendraceae</taxon>
        <taxon>Tetraselmis</taxon>
    </lineage>
</organism>
<evidence type="ECO:0000313" key="9">
    <source>
        <dbReference type="EMBL" id="JAC78558.1"/>
    </source>
</evidence>
<gene>
    <name evidence="9" type="ORF">TSPGSL018_14827</name>
</gene>
<name>A0A061S2U8_9CHLO</name>
<dbReference type="InterPro" id="IPR023828">
    <property type="entry name" value="Peptidase_S8_Ser-AS"/>
</dbReference>
<dbReference type="PROSITE" id="PS00136">
    <property type="entry name" value="SUBTILASE_ASP"/>
    <property type="match status" value="1"/>
</dbReference>
<feature type="region of interest" description="Disordered" evidence="7">
    <location>
        <begin position="528"/>
        <end position="677"/>
    </location>
</feature>
<dbReference type="PROSITE" id="PS00137">
    <property type="entry name" value="SUBTILASE_HIS"/>
    <property type="match status" value="1"/>
</dbReference>
<feature type="compositionally biased region" description="Low complexity" evidence="7">
    <location>
        <begin position="596"/>
        <end position="605"/>
    </location>
</feature>
<dbReference type="PROSITE" id="PS51892">
    <property type="entry name" value="SUBTILASE"/>
    <property type="match status" value="1"/>
</dbReference>
<dbReference type="CDD" id="cd07473">
    <property type="entry name" value="Peptidases_S8_Subtilisin_like"/>
    <property type="match status" value="1"/>
</dbReference>
<comment type="similarity">
    <text evidence="1 5 6">Belongs to the peptidase S8 family.</text>
</comment>
<feature type="active site" description="Charge relay system" evidence="5">
    <location>
        <position position="393"/>
    </location>
</feature>
<dbReference type="InterPro" id="IPR036383">
    <property type="entry name" value="TSP1_rpt_sf"/>
</dbReference>
<dbReference type="PROSITE" id="PS00138">
    <property type="entry name" value="SUBTILASE_SER"/>
    <property type="match status" value="1"/>
</dbReference>
<feature type="active site" description="Charge relay system" evidence="5">
    <location>
        <position position="173"/>
    </location>
</feature>
<keyword evidence="4 5" id="KW-0720">Serine protease</keyword>